<protein>
    <submittedName>
        <fullName evidence="2">Uncharacterized protein</fullName>
    </submittedName>
</protein>
<comment type="caution">
    <text evidence="2">The sequence shown here is derived from an EMBL/GenBank/DDBJ whole genome shotgun (WGS) entry which is preliminary data.</text>
</comment>
<dbReference type="OrthoDB" id="3827894at2"/>
<keyword evidence="3" id="KW-1185">Reference proteome</keyword>
<evidence type="ECO:0000313" key="2">
    <source>
        <dbReference type="EMBL" id="TCO32651.1"/>
    </source>
</evidence>
<dbReference type="Proteomes" id="UP000294508">
    <property type="component" value="Unassembled WGS sequence"/>
</dbReference>
<dbReference type="EMBL" id="SLWN01000004">
    <property type="protein sequence ID" value="TCO32651.1"/>
    <property type="molecule type" value="Genomic_DNA"/>
</dbReference>
<feature type="compositionally biased region" description="Low complexity" evidence="1">
    <location>
        <begin position="66"/>
        <end position="81"/>
    </location>
</feature>
<gene>
    <name evidence="2" type="ORF">EV652_104257</name>
</gene>
<dbReference type="AlphaFoldDB" id="A0A4R2HN50"/>
<dbReference type="RefSeq" id="WP_132209425.1">
    <property type="nucleotide sequence ID" value="NZ_SLWN01000004.1"/>
</dbReference>
<proteinExistence type="predicted"/>
<name>A0A4R2HN50_9ACTN</name>
<feature type="region of interest" description="Disordered" evidence="1">
    <location>
        <begin position="62"/>
        <end position="81"/>
    </location>
</feature>
<sequence length="286" mass="30450">MNLTKPPPVEKLDPSYADEIRRNLVRGASKARRPPKWIPVVAAACGIAIITTGVVVLSQTGDDSGAPAATTSPTPSPTATVVQVPPAQSARVSLDLGQATTSEARVEARKCLANLSTGGGNTPAKPEDADTATVRQARWIKTMARPGTTPAPRILMQTFTTANGNWFQCLGDELVRSSPTRESGMAGLNPADPVYGEWRLQQGTEAGRPLLLADYSFVTLPTVVRMELRIRWTGGASPWYGVTFSDGAGYIAASQLGAVFKRGEMEVDVRAFDTAGKQVYSDIEYG</sequence>
<accession>A0A4R2HN50</accession>
<evidence type="ECO:0000313" key="3">
    <source>
        <dbReference type="Proteomes" id="UP000294508"/>
    </source>
</evidence>
<evidence type="ECO:0000256" key="1">
    <source>
        <dbReference type="SAM" id="MobiDB-lite"/>
    </source>
</evidence>
<organism evidence="2 3">
    <name type="scientific">Kribbella steppae</name>
    <dbReference type="NCBI Taxonomy" id="2512223"/>
    <lineage>
        <taxon>Bacteria</taxon>
        <taxon>Bacillati</taxon>
        <taxon>Actinomycetota</taxon>
        <taxon>Actinomycetes</taxon>
        <taxon>Propionibacteriales</taxon>
        <taxon>Kribbellaceae</taxon>
        <taxon>Kribbella</taxon>
    </lineage>
</organism>
<reference evidence="2 3" key="1">
    <citation type="journal article" date="2015" name="Stand. Genomic Sci.">
        <title>Genomic Encyclopedia of Bacterial and Archaeal Type Strains, Phase III: the genomes of soil and plant-associated and newly described type strains.</title>
        <authorList>
            <person name="Whitman W.B."/>
            <person name="Woyke T."/>
            <person name="Klenk H.P."/>
            <person name="Zhou Y."/>
            <person name="Lilburn T.G."/>
            <person name="Beck B.J."/>
            <person name="De Vos P."/>
            <person name="Vandamme P."/>
            <person name="Eisen J.A."/>
            <person name="Garrity G."/>
            <person name="Hugenholtz P."/>
            <person name="Kyrpides N.C."/>
        </authorList>
    </citation>
    <scope>NUCLEOTIDE SEQUENCE [LARGE SCALE GENOMIC DNA]</scope>
    <source>
        <strain evidence="2 3">VKM Ac-2572</strain>
    </source>
</reference>